<keyword evidence="2" id="KW-1185">Reference proteome</keyword>
<sequence length="71" mass="7858">MEAAAITWRPPPVRFTLCRTPASIWSPSRFSLTSPPSSFKPLPISTIRATANSDQKALLIHSHGAARWCLR</sequence>
<proteinExistence type="predicted"/>
<dbReference type="Proteomes" id="UP000594263">
    <property type="component" value="Unplaced"/>
</dbReference>
<evidence type="ECO:0000313" key="1">
    <source>
        <dbReference type="EnsemblPlants" id="Kaladp0039s0670.1.v1.1"/>
    </source>
</evidence>
<name>A0A7N0TMN0_KALFE</name>
<dbReference type="AlphaFoldDB" id="A0A7N0TMN0"/>
<evidence type="ECO:0000313" key="2">
    <source>
        <dbReference type="Proteomes" id="UP000594263"/>
    </source>
</evidence>
<reference evidence="1" key="1">
    <citation type="submission" date="2021-01" db="UniProtKB">
        <authorList>
            <consortium name="EnsemblPlants"/>
        </authorList>
    </citation>
    <scope>IDENTIFICATION</scope>
</reference>
<dbReference type="Gramene" id="Kaladp0039s0670.1.v1.1">
    <property type="protein sequence ID" value="Kaladp0039s0670.1.v1.1"/>
    <property type="gene ID" value="Kaladp0039s0670.v1.1"/>
</dbReference>
<dbReference type="EnsemblPlants" id="Kaladp0039s0670.1.v1.1">
    <property type="protein sequence ID" value="Kaladp0039s0670.1.v1.1"/>
    <property type="gene ID" value="Kaladp0039s0670.v1.1"/>
</dbReference>
<protein>
    <submittedName>
        <fullName evidence="1">Uncharacterized protein</fullName>
    </submittedName>
</protein>
<accession>A0A7N0TMN0</accession>
<organism evidence="1 2">
    <name type="scientific">Kalanchoe fedtschenkoi</name>
    <name type="common">Lavender scallops</name>
    <name type="synonym">South American air plant</name>
    <dbReference type="NCBI Taxonomy" id="63787"/>
    <lineage>
        <taxon>Eukaryota</taxon>
        <taxon>Viridiplantae</taxon>
        <taxon>Streptophyta</taxon>
        <taxon>Embryophyta</taxon>
        <taxon>Tracheophyta</taxon>
        <taxon>Spermatophyta</taxon>
        <taxon>Magnoliopsida</taxon>
        <taxon>eudicotyledons</taxon>
        <taxon>Gunneridae</taxon>
        <taxon>Pentapetalae</taxon>
        <taxon>Saxifragales</taxon>
        <taxon>Crassulaceae</taxon>
        <taxon>Kalanchoe</taxon>
    </lineage>
</organism>